<evidence type="ECO:0000256" key="1">
    <source>
        <dbReference type="ARBA" id="ARBA00023015"/>
    </source>
</evidence>
<dbReference type="InterPro" id="IPR000792">
    <property type="entry name" value="Tscrpt_reg_LuxR_C"/>
</dbReference>
<gene>
    <name evidence="5" type="ORF">GCM10023169_05040</name>
    <name evidence="6" type="ORF">GCM10023169_12650</name>
</gene>
<dbReference type="SMART" id="SM00421">
    <property type="entry name" value="HTH_LUXR"/>
    <property type="match status" value="1"/>
</dbReference>
<evidence type="ECO:0000256" key="2">
    <source>
        <dbReference type="ARBA" id="ARBA00023125"/>
    </source>
</evidence>
<keyword evidence="2" id="KW-0238">DNA-binding</keyword>
<dbReference type="EMBL" id="BAABGN010000002">
    <property type="protein sequence ID" value="GAA4417017.1"/>
    <property type="molecule type" value="Genomic_DNA"/>
</dbReference>
<keyword evidence="3" id="KW-0804">Transcription</keyword>
<reference evidence="7" key="2">
    <citation type="journal article" date="2019" name="Int. J. Syst. Evol. Microbiol.">
        <title>The Global Catalogue of Microorganisms (GCM) 10K type strain sequencing project: providing services to taxonomists for standard genome sequencing and annotation.</title>
        <authorList>
            <consortium name="The Broad Institute Genomics Platform"/>
            <consortium name="The Broad Institute Genome Sequencing Center for Infectious Disease"/>
            <person name="Wu L."/>
            <person name="Ma J."/>
        </authorList>
    </citation>
    <scope>NUCLEOTIDE SEQUENCE [LARGE SCALE GENOMIC DNA]</scope>
    <source>
        <strain evidence="7">JCM 17810</strain>
    </source>
</reference>
<dbReference type="EMBL" id="BAABGN010000004">
    <property type="protein sequence ID" value="GAA4420600.1"/>
    <property type="molecule type" value="Genomic_DNA"/>
</dbReference>
<comment type="caution">
    <text evidence="5">The sequence shown here is derived from an EMBL/GenBank/DDBJ whole genome shotgun (WGS) entry which is preliminary data.</text>
</comment>
<reference evidence="5" key="3">
    <citation type="submission" date="2023-12" db="EMBL/GenBank/DDBJ databases">
        <authorList>
            <person name="Sun Q."/>
            <person name="Inoue M."/>
        </authorList>
    </citation>
    <scope>NUCLEOTIDE SEQUENCE</scope>
    <source>
        <strain evidence="5">JCM 17810</strain>
    </source>
</reference>
<evidence type="ECO:0000313" key="5">
    <source>
        <dbReference type="EMBL" id="GAA4417017.1"/>
    </source>
</evidence>
<organism evidence="5 7">
    <name type="scientific">Georgenia halophila</name>
    <dbReference type="NCBI Taxonomy" id="620889"/>
    <lineage>
        <taxon>Bacteria</taxon>
        <taxon>Bacillati</taxon>
        <taxon>Actinomycetota</taxon>
        <taxon>Actinomycetes</taxon>
        <taxon>Micrococcales</taxon>
        <taxon>Bogoriellaceae</taxon>
        <taxon>Georgenia</taxon>
    </lineage>
</organism>
<keyword evidence="7" id="KW-1185">Reference proteome</keyword>
<proteinExistence type="predicted"/>
<dbReference type="CDD" id="cd06170">
    <property type="entry name" value="LuxR_C_like"/>
    <property type="match status" value="1"/>
</dbReference>
<keyword evidence="1" id="KW-0805">Transcription regulation</keyword>
<dbReference type="Gene3D" id="1.10.10.10">
    <property type="entry name" value="Winged helix-like DNA-binding domain superfamily/Winged helix DNA-binding domain"/>
    <property type="match status" value="1"/>
</dbReference>
<dbReference type="SUPFAM" id="SSF46894">
    <property type="entry name" value="C-terminal effector domain of the bipartite response regulators"/>
    <property type="match status" value="1"/>
</dbReference>
<dbReference type="InterPro" id="IPR036388">
    <property type="entry name" value="WH-like_DNA-bd_sf"/>
</dbReference>
<dbReference type="Proteomes" id="UP001500622">
    <property type="component" value="Unassembled WGS sequence"/>
</dbReference>
<dbReference type="PRINTS" id="PR00038">
    <property type="entry name" value="HTHLUXR"/>
</dbReference>
<accession>A0ABP8KV75</accession>
<dbReference type="PANTHER" id="PTHR44688">
    <property type="entry name" value="DNA-BINDING TRANSCRIPTIONAL ACTIVATOR DEVR_DOSR"/>
    <property type="match status" value="1"/>
</dbReference>
<sequence length="273" mass="29630">MRSTTSRRSGRVELAELAEAFHEAERAPAPGRGLPRSLLCSLANVLRSDVATFRAVDSLRETCRWSQDLEGGSVRVFGGVGPGPDVLPGTPPFWRHFWDFEPCSYPDRTGDTASVTIATDFLSSRQLHASPMYVEYFKPLGLEHHALLVLPDGATGSTIRLCLSRAAGPDFTEGDRFLLGLLRPHVARIYRRGCQQTPGRANGGPALTARQRQVLGLVRQGATNAAIARRLGIAEGTVRKHVENIHATLGVSSRTAAVAVADDVLWRTTSTRP</sequence>
<evidence type="ECO:0000313" key="6">
    <source>
        <dbReference type="EMBL" id="GAA4420600.1"/>
    </source>
</evidence>
<evidence type="ECO:0000313" key="7">
    <source>
        <dbReference type="Proteomes" id="UP001500622"/>
    </source>
</evidence>
<feature type="domain" description="HTH luxR-type" evidence="4">
    <location>
        <begin position="200"/>
        <end position="265"/>
    </location>
</feature>
<protein>
    <recommendedName>
        <fullName evidence="4">HTH luxR-type domain-containing protein</fullName>
    </recommendedName>
</protein>
<dbReference type="Pfam" id="PF00196">
    <property type="entry name" value="GerE"/>
    <property type="match status" value="1"/>
</dbReference>
<evidence type="ECO:0000256" key="3">
    <source>
        <dbReference type="ARBA" id="ARBA00023163"/>
    </source>
</evidence>
<dbReference type="PROSITE" id="PS50043">
    <property type="entry name" value="HTH_LUXR_2"/>
    <property type="match status" value="1"/>
</dbReference>
<reference evidence="5" key="1">
    <citation type="journal article" date="2014" name="Int. J. Syst. Evol. Microbiol.">
        <title>Complete genome of a new Firmicutes species belonging to the dominant human colonic microbiota ('Ruminococcus bicirculans') reveals two chromosomes and a selective capacity to utilize plant glucans.</title>
        <authorList>
            <consortium name="NISC Comparative Sequencing Program"/>
            <person name="Wegmann U."/>
            <person name="Louis P."/>
            <person name="Goesmann A."/>
            <person name="Henrissat B."/>
            <person name="Duncan S.H."/>
            <person name="Flint H.J."/>
        </authorList>
    </citation>
    <scope>NUCLEOTIDE SEQUENCE</scope>
    <source>
        <strain evidence="5">JCM 17810</strain>
    </source>
</reference>
<dbReference type="PANTHER" id="PTHR44688:SF16">
    <property type="entry name" value="DNA-BINDING TRANSCRIPTIONAL ACTIVATOR DEVR_DOSR"/>
    <property type="match status" value="1"/>
</dbReference>
<name>A0ABP8KV75_9MICO</name>
<dbReference type="InterPro" id="IPR016032">
    <property type="entry name" value="Sig_transdc_resp-reg_C-effctor"/>
</dbReference>
<dbReference type="RefSeq" id="WP_345214913.1">
    <property type="nucleotide sequence ID" value="NZ_BAABGN010000002.1"/>
</dbReference>
<evidence type="ECO:0000259" key="4">
    <source>
        <dbReference type="PROSITE" id="PS50043"/>
    </source>
</evidence>